<evidence type="ECO:0000313" key="2">
    <source>
        <dbReference type="Proteomes" id="UP000182987"/>
    </source>
</evidence>
<dbReference type="STRING" id="1440763.BJI69_01120"/>
<dbReference type="Gene3D" id="2.80.10.50">
    <property type="match status" value="2"/>
</dbReference>
<evidence type="ECO:0000313" key="1">
    <source>
        <dbReference type="EMBL" id="APG02644.1"/>
    </source>
</evidence>
<accession>A0A0G9HF33</accession>
<dbReference type="PATRIC" id="fig|1440763.5.peg.209"/>
<dbReference type="KEGG" id="lrz:BJI69_01120"/>
<gene>
    <name evidence="1" type="ORF">BJI69_01120</name>
</gene>
<dbReference type="AlphaFoldDB" id="A0A0G9HF33"/>
<protein>
    <submittedName>
        <fullName evidence="1">Uncharacterized protein</fullName>
    </submittedName>
</protein>
<dbReference type="NCBIfam" id="TIGR02608">
    <property type="entry name" value="delta_60_rpt"/>
    <property type="match status" value="4"/>
</dbReference>
<name>A0A0G9HF33_9GAMM</name>
<proteinExistence type="predicted"/>
<dbReference type="Pfam" id="PF17164">
    <property type="entry name" value="DUF5122"/>
    <property type="match status" value="2"/>
</dbReference>
<dbReference type="EMBL" id="CP017480">
    <property type="protein sequence ID" value="APG02644.1"/>
    <property type="molecule type" value="Genomic_DNA"/>
</dbReference>
<organism evidence="1 2">
    <name type="scientific">Luteibacter rhizovicinus DSM 16549</name>
    <dbReference type="NCBI Taxonomy" id="1440763"/>
    <lineage>
        <taxon>Bacteria</taxon>
        <taxon>Pseudomonadati</taxon>
        <taxon>Pseudomonadota</taxon>
        <taxon>Gammaproteobacteria</taxon>
        <taxon>Lysobacterales</taxon>
        <taxon>Rhodanobacteraceae</taxon>
        <taxon>Luteibacter</taxon>
    </lineage>
</organism>
<dbReference type="Proteomes" id="UP000182987">
    <property type="component" value="Chromosome"/>
</dbReference>
<keyword evidence="2" id="KW-1185">Reference proteome</keyword>
<dbReference type="InterPro" id="IPR013431">
    <property type="entry name" value="Delta_60_rpt"/>
</dbReference>
<reference evidence="2" key="1">
    <citation type="submission" date="2016-09" db="EMBL/GenBank/DDBJ databases">
        <authorList>
            <person name="Lysoe E."/>
        </authorList>
    </citation>
    <scope>NUCLEOTIDE SEQUENCE [LARGE SCALE GENOMIC DNA]</scope>
    <source>
        <strain evidence="2">LJ96T</strain>
    </source>
</reference>
<sequence>MGIVRLHPDGDIDRDFGSEGFAIHPRDEGFRGIEPYLLPNGSILVRGDLANVPVIARFNADGSVDTAFAGEGIRTLDLDEYSLLDVNVVPLDDGRILVLGGAVHKKLGSTDGIVIRLLANGAFDPSFHGTGLLSVPFRGGPDGNARSGLPQGDRFVLAGNTESEALLRRYLSDGKLDAAFGKNGEYAVPVDDINVSVMSFVRLLATKEGKFVAMGNDGRPHRRGFLVGIDADGHSDAGFAGGQLAQTPTHIGTCLLLDVMFDLSGKIVVSGIGGDFFAHGFFVGRYTASGVLDESFGDRGFVYVGFGDANELSRGFTVQGNRGILLSGQVVGADELNHAIVMRVPHTVGDQNPAE</sequence>